<reference evidence="1 4" key="2">
    <citation type="submission" date="2020-08" db="EMBL/GenBank/DDBJ databases">
        <title>Genomic Encyclopedia of Type Strains, Phase IV (KMG-IV): sequencing the most valuable type-strain genomes for metagenomic binning, comparative biology and taxonomic classification.</title>
        <authorList>
            <person name="Goeker M."/>
        </authorList>
    </citation>
    <scope>NUCLEOTIDE SEQUENCE [LARGE SCALE GENOMIC DNA]</scope>
    <source>
        <strain evidence="1 4">DSM 100021</strain>
    </source>
</reference>
<dbReference type="PANTHER" id="PTHR33973:SF4">
    <property type="entry name" value="OS07G0153300 PROTEIN"/>
    <property type="match status" value="1"/>
</dbReference>
<dbReference type="Proteomes" id="UP000185598">
    <property type="component" value="Unassembled WGS sequence"/>
</dbReference>
<keyword evidence="3" id="KW-1185">Reference proteome</keyword>
<dbReference type="EMBL" id="JACIED010000005">
    <property type="protein sequence ID" value="MBB4009758.1"/>
    <property type="molecule type" value="Genomic_DNA"/>
</dbReference>
<evidence type="ECO:0008006" key="5">
    <source>
        <dbReference type="Google" id="ProtNLM"/>
    </source>
</evidence>
<dbReference type="PANTHER" id="PTHR33973">
    <property type="entry name" value="OS07G0153300 PROTEIN"/>
    <property type="match status" value="1"/>
</dbReference>
<reference evidence="2 3" key="1">
    <citation type="submission" date="2016-09" db="EMBL/GenBank/DDBJ databases">
        <title>Rhizobium oryziradicis sp. nov., isolated from the root of rice.</title>
        <authorList>
            <person name="Zhao J."/>
            <person name="Zhang X."/>
        </authorList>
    </citation>
    <scope>NUCLEOTIDE SEQUENCE [LARGE SCALE GENOMIC DNA]</scope>
    <source>
        <strain evidence="2 3">14971</strain>
    </source>
</reference>
<comment type="caution">
    <text evidence="2">The sequence shown here is derived from an EMBL/GenBank/DDBJ whole genome shotgun (WGS) entry which is preliminary data.</text>
</comment>
<gene>
    <name evidence="2" type="ORF">BJF91_05650</name>
    <name evidence="1" type="ORF">GGQ71_004046</name>
</gene>
<dbReference type="STRING" id="887144.BJF91_05650"/>
<name>A0A1Q9A829_9HYPH</name>
<dbReference type="EMBL" id="MKIN01000020">
    <property type="protein sequence ID" value="OLP50742.1"/>
    <property type="molecule type" value="Genomic_DNA"/>
</dbReference>
<evidence type="ECO:0000313" key="3">
    <source>
        <dbReference type="Proteomes" id="UP000185598"/>
    </source>
</evidence>
<dbReference type="Pfam" id="PF07103">
    <property type="entry name" value="DUF1365"/>
    <property type="match status" value="1"/>
</dbReference>
<accession>A0A1Q9A829</accession>
<dbReference type="AlphaFoldDB" id="A0A1Q9A829"/>
<protein>
    <recommendedName>
        <fullName evidence="5">DUF1365 domain-containing protein</fullName>
    </recommendedName>
</protein>
<dbReference type="InterPro" id="IPR010775">
    <property type="entry name" value="DUF1365"/>
</dbReference>
<evidence type="ECO:0000313" key="2">
    <source>
        <dbReference type="EMBL" id="OLP50742.1"/>
    </source>
</evidence>
<evidence type="ECO:0000313" key="1">
    <source>
        <dbReference type="EMBL" id="MBB4009758.1"/>
    </source>
</evidence>
<dbReference type="RefSeq" id="WP_075613447.1">
    <property type="nucleotide sequence ID" value="NZ_JACIED010000005.1"/>
</dbReference>
<dbReference type="OrthoDB" id="9778801at2"/>
<organism evidence="2 3">
    <name type="scientific">Allorhizobium taibaishanense</name>
    <dbReference type="NCBI Taxonomy" id="887144"/>
    <lineage>
        <taxon>Bacteria</taxon>
        <taxon>Pseudomonadati</taxon>
        <taxon>Pseudomonadota</taxon>
        <taxon>Alphaproteobacteria</taxon>
        <taxon>Hyphomicrobiales</taxon>
        <taxon>Rhizobiaceae</taxon>
        <taxon>Rhizobium/Agrobacterium group</taxon>
        <taxon>Allorhizobium</taxon>
    </lineage>
</organism>
<sequence length="267" mass="30090">MNWTSAIFTGDVVHERHRPKKHRLRYSVFCLLVDLDELPAIDATFKLLGYNRRAVLRIDDRDHGLGVSGGLKAWVAQHLQQAGLGTADLKVSMLCYPRMFGYVFNPLTVYYCYDGAGGLIAILYEVENTFHERHTYVIPVGNQEDGSIRHACAKQMYVSPFMPMECQYRFKITTPDERVLIAINEADAEGPLLYAAFEGKRQALTDGALLSALLRYPLMTFKVMGAIHWEALKLWLKGVPIHRHRKATEPIASSIILPEAANARSPS</sequence>
<dbReference type="Proteomes" id="UP000544107">
    <property type="component" value="Unassembled WGS sequence"/>
</dbReference>
<evidence type="ECO:0000313" key="4">
    <source>
        <dbReference type="Proteomes" id="UP000544107"/>
    </source>
</evidence>
<proteinExistence type="predicted"/>